<dbReference type="Pfam" id="PF17900">
    <property type="entry name" value="Peptidase_M1_N"/>
    <property type="match status" value="1"/>
</dbReference>
<dbReference type="GO" id="GO:0006508">
    <property type="term" value="P:proteolysis"/>
    <property type="evidence" value="ECO:0007669"/>
    <property type="project" value="UniProtKB-KW"/>
</dbReference>
<dbReference type="GO" id="GO:0008270">
    <property type="term" value="F:zinc ion binding"/>
    <property type="evidence" value="ECO:0007669"/>
    <property type="project" value="InterPro"/>
</dbReference>
<evidence type="ECO:0000313" key="17">
    <source>
        <dbReference type="Proteomes" id="UP000306628"/>
    </source>
</evidence>
<evidence type="ECO:0000256" key="4">
    <source>
        <dbReference type="ARBA" id="ARBA00012564"/>
    </source>
</evidence>
<evidence type="ECO:0000256" key="1">
    <source>
        <dbReference type="ARBA" id="ARBA00000098"/>
    </source>
</evidence>
<evidence type="ECO:0000256" key="11">
    <source>
        <dbReference type="ARBA" id="ARBA00029811"/>
    </source>
</evidence>
<dbReference type="Pfam" id="PF01433">
    <property type="entry name" value="Peptidase_M1"/>
    <property type="match status" value="1"/>
</dbReference>
<dbReference type="GO" id="GO:0016285">
    <property type="term" value="F:alanyl aminopeptidase activity"/>
    <property type="evidence" value="ECO:0007669"/>
    <property type="project" value="UniProtKB-EC"/>
</dbReference>
<accession>A0A5S4FXG2</accession>
<feature type="domain" description="Peptidase M1 membrane alanine aminopeptidase" evidence="14">
    <location>
        <begin position="318"/>
        <end position="457"/>
    </location>
</feature>
<evidence type="ECO:0000256" key="12">
    <source>
        <dbReference type="ARBA" id="ARBA00031533"/>
    </source>
</evidence>
<name>A0A5S4FXG2_9ACTN</name>
<dbReference type="InterPro" id="IPR014782">
    <property type="entry name" value="Peptidase_M1_dom"/>
</dbReference>
<keyword evidence="10" id="KW-0482">Metalloprotease</keyword>
<evidence type="ECO:0000259" key="14">
    <source>
        <dbReference type="Pfam" id="PF01433"/>
    </source>
</evidence>
<organism evidence="16 17">
    <name type="scientific">Nonomuraea zeae</name>
    <dbReference type="NCBI Taxonomy" id="1642303"/>
    <lineage>
        <taxon>Bacteria</taxon>
        <taxon>Bacillati</taxon>
        <taxon>Actinomycetota</taxon>
        <taxon>Actinomycetes</taxon>
        <taxon>Streptosporangiales</taxon>
        <taxon>Streptosporangiaceae</taxon>
        <taxon>Nonomuraea</taxon>
    </lineage>
</organism>
<dbReference type="AlphaFoldDB" id="A0A5S4FXG2"/>
<dbReference type="Gene3D" id="2.60.40.1730">
    <property type="entry name" value="tricorn interacting facor f3 domain"/>
    <property type="match status" value="1"/>
</dbReference>
<dbReference type="OrthoDB" id="100605at2"/>
<dbReference type="GO" id="GO:0008237">
    <property type="term" value="F:metallopeptidase activity"/>
    <property type="evidence" value="ECO:0007669"/>
    <property type="project" value="UniProtKB-KW"/>
</dbReference>
<evidence type="ECO:0000256" key="13">
    <source>
        <dbReference type="SAM" id="SignalP"/>
    </source>
</evidence>
<keyword evidence="7" id="KW-0479">Metal-binding</keyword>
<dbReference type="Proteomes" id="UP000306628">
    <property type="component" value="Unassembled WGS sequence"/>
</dbReference>
<dbReference type="PANTHER" id="PTHR11533">
    <property type="entry name" value="PROTEASE M1 ZINC METALLOPROTEASE"/>
    <property type="match status" value="1"/>
</dbReference>
<reference evidence="16 17" key="1">
    <citation type="submission" date="2019-05" db="EMBL/GenBank/DDBJ databases">
        <title>Draft genome sequence of Nonomuraea zeae DSM 100528.</title>
        <authorList>
            <person name="Saricaoglu S."/>
            <person name="Isik K."/>
        </authorList>
    </citation>
    <scope>NUCLEOTIDE SEQUENCE [LARGE SCALE GENOMIC DNA]</scope>
    <source>
        <strain evidence="16 17">DSM 100528</strain>
    </source>
</reference>
<evidence type="ECO:0000256" key="8">
    <source>
        <dbReference type="ARBA" id="ARBA00022801"/>
    </source>
</evidence>
<protein>
    <recommendedName>
        <fullName evidence="5">Aminopeptidase N</fullName>
        <ecNumber evidence="4">3.4.11.2</ecNumber>
    </recommendedName>
    <alternativeName>
        <fullName evidence="11">Alanine aminopeptidase</fullName>
    </alternativeName>
    <alternativeName>
        <fullName evidence="12">Lysyl aminopeptidase</fullName>
    </alternativeName>
</protein>
<dbReference type="EC" id="3.4.11.2" evidence="4"/>
<comment type="cofactor">
    <cofactor evidence="2">
        <name>Zn(2+)</name>
        <dbReference type="ChEBI" id="CHEBI:29105"/>
    </cofactor>
</comment>
<dbReference type="InterPro" id="IPR045357">
    <property type="entry name" value="Aminopeptidase_N-like_N"/>
</dbReference>
<evidence type="ECO:0000259" key="15">
    <source>
        <dbReference type="Pfam" id="PF17900"/>
    </source>
</evidence>
<evidence type="ECO:0000256" key="5">
    <source>
        <dbReference type="ARBA" id="ARBA00015611"/>
    </source>
</evidence>
<feature type="domain" description="Aminopeptidase N-like N-terminal" evidence="15">
    <location>
        <begin position="52"/>
        <end position="224"/>
    </location>
</feature>
<keyword evidence="9" id="KW-0862">Zinc</keyword>
<proteinExistence type="inferred from homology"/>
<evidence type="ECO:0000256" key="2">
    <source>
        <dbReference type="ARBA" id="ARBA00001947"/>
    </source>
</evidence>
<feature type="chain" id="PRO_5024439413" description="Aminopeptidase N" evidence="13">
    <location>
        <begin position="28"/>
        <end position="499"/>
    </location>
</feature>
<evidence type="ECO:0000256" key="7">
    <source>
        <dbReference type="ARBA" id="ARBA00022723"/>
    </source>
</evidence>
<gene>
    <name evidence="16" type="ORF">ETD85_45425</name>
</gene>
<keyword evidence="6" id="KW-0645">Protease</keyword>
<dbReference type="InterPro" id="IPR001930">
    <property type="entry name" value="Peptidase_M1"/>
</dbReference>
<dbReference type="InterPro" id="IPR050344">
    <property type="entry name" value="Peptidase_M1_aminopeptidases"/>
</dbReference>
<feature type="signal peptide" evidence="13">
    <location>
        <begin position="1"/>
        <end position="27"/>
    </location>
</feature>
<evidence type="ECO:0000313" key="16">
    <source>
        <dbReference type="EMBL" id="TMR25362.1"/>
    </source>
</evidence>
<dbReference type="EMBL" id="VCKX01000228">
    <property type="protein sequence ID" value="TMR25362.1"/>
    <property type="molecule type" value="Genomic_DNA"/>
</dbReference>
<evidence type="ECO:0000256" key="10">
    <source>
        <dbReference type="ARBA" id="ARBA00023049"/>
    </source>
</evidence>
<dbReference type="SUPFAM" id="SSF55486">
    <property type="entry name" value="Metalloproteases ('zincins'), catalytic domain"/>
    <property type="match status" value="1"/>
</dbReference>
<dbReference type="PRINTS" id="PR00756">
    <property type="entry name" value="ALADIPTASE"/>
</dbReference>
<dbReference type="InterPro" id="IPR027268">
    <property type="entry name" value="Peptidase_M4/M1_CTD_sf"/>
</dbReference>
<dbReference type="CDD" id="cd09603">
    <property type="entry name" value="M1_APN_like"/>
    <property type="match status" value="1"/>
</dbReference>
<dbReference type="PANTHER" id="PTHR11533:SF297">
    <property type="entry name" value="AMINOPEPTIDASE N"/>
    <property type="match status" value="1"/>
</dbReference>
<sequence length="499" mass="54810">MRKHTIFGTGTVIAGLVTALLASPANADPSPGSPGLGDPIYPNAGNGGYDVQHYDIRLSYEPSTDELFGRTTIQATTTQDLSQFNLDFALKVTSVSVDGNQAAFRVDREDKTELIVTPHRPLQKGRSISVVVEYADIPSQVLVDGIQVWHRTETGGLSVGQPRAAETWYVSNDHPSDKATYKVSVVVPDGTTALSNGILTGREQEFPGWTRWTWEANEPMASYLPFIALGDFEFNQGRTMGGLPYYTAYDKSLREVLPVAKKNIELTPEITGFLATKFGPYPFGSIGGVATTGFGFAIENQTRSVYGTQFWTEPNPDMVVAHEQAHQWFGDSVSVATWPHMWLNEGFATYAEWLWSEETGQGTADELADAFYAKYPADDQFWNLVLHPGTELFDKAVYERGAMTLHALRTEVGDEVFFQILKGHHAEQRGGNATTEEFIQHAEEVSGRQLDALFTTWLSTPAKPPVGPNGTAVTTAVRPPAFAVMVELHEHLVAHGHGR</sequence>
<keyword evidence="13" id="KW-0732">Signal</keyword>
<keyword evidence="17" id="KW-1185">Reference proteome</keyword>
<dbReference type="RefSeq" id="WP_138696058.1">
    <property type="nucleotide sequence ID" value="NZ_JBHSAZ010000027.1"/>
</dbReference>
<keyword evidence="8" id="KW-0378">Hydrolase</keyword>
<evidence type="ECO:0000256" key="9">
    <source>
        <dbReference type="ARBA" id="ARBA00022833"/>
    </source>
</evidence>
<evidence type="ECO:0000256" key="3">
    <source>
        <dbReference type="ARBA" id="ARBA00010136"/>
    </source>
</evidence>
<dbReference type="SUPFAM" id="SSF63737">
    <property type="entry name" value="Leukotriene A4 hydrolase N-terminal domain"/>
    <property type="match status" value="1"/>
</dbReference>
<comment type="catalytic activity">
    <reaction evidence="1">
        <text>Release of an N-terminal amino acid, Xaa-|-Yaa- from a peptide, amide or arylamide. Xaa is preferably Ala, but may be most amino acids including Pro (slow action). When a terminal hydrophobic residue is followed by a prolyl residue, the two may be released as an intact Xaa-Pro dipeptide.</text>
        <dbReference type="EC" id="3.4.11.2"/>
    </reaction>
</comment>
<evidence type="ECO:0000256" key="6">
    <source>
        <dbReference type="ARBA" id="ARBA00022670"/>
    </source>
</evidence>
<dbReference type="InterPro" id="IPR042097">
    <property type="entry name" value="Aminopeptidase_N-like_N_sf"/>
</dbReference>
<comment type="similarity">
    <text evidence="3">Belongs to the peptidase M1 family.</text>
</comment>
<comment type="caution">
    <text evidence="16">The sequence shown here is derived from an EMBL/GenBank/DDBJ whole genome shotgun (WGS) entry which is preliminary data.</text>
</comment>
<dbReference type="Gene3D" id="1.10.390.10">
    <property type="entry name" value="Neutral Protease Domain 2"/>
    <property type="match status" value="1"/>
</dbReference>